<organism evidence="2 3">
    <name type="scientific">Handelsmanbacteria sp. (strain RIFCSPLOWO2_12_FULL_64_10)</name>
    <dbReference type="NCBI Taxonomy" id="1817868"/>
    <lineage>
        <taxon>Bacteria</taxon>
        <taxon>Candidatus Handelsmaniibacteriota</taxon>
    </lineage>
</organism>
<dbReference type="AlphaFoldDB" id="A0A1F6CCR4"/>
<dbReference type="Pfam" id="PF03929">
    <property type="entry name" value="PepSY_TM"/>
    <property type="match status" value="1"/>
</dbReference>
<feature type="transmembrane region" description="Helical" evidence="1">
    <location>
        <begin position="221"/>
        <end position="242"/>
    </location>
</feature>
<evidence type="ECO:0008006" key="4">
    <source>
        <dbReference type="Google" id="ProtNLM"/>
    </source>
</evidence>
<keyword evidence="1" id="KW-0472">Membrane</keyword>
<name>A0A1F6CCR4_HANXR</name>
<accession>A0A1F6CCR4</accession>
<dbReference type="EMBL" id="MFKF01000283">
    <property type="protein sequence ID" value="OGG46810.1"/>
    <property type="molecule type" value="Genomic_DNA"/>
</dbReference>
<protein>
    <recommendedName>
        <fullName evidence="4">Photosynthesis system II assembly factor Ycf48/Hcf136-like domain-containing protein</fullName>
    </recommendedName>
</protein>
<reference evidence="2 3" key="1">
    <citation type="journal article" date="2016" name="Nat. Commun.">
        <title>Thousands of microbial genomes shed light on interconnected biogeochemical processes in an aquifer system.</title>
        <authorList>
            <person name="Anantharaman K."/>
            <person name="Brown C.T."/>
            <person name="Hug L.A."/>
            <person name="Sharon I."/>
            <person name="Castelle C.J."/>
            <person name="Probst A.J."/>
            <person name="Thomas B.C."/>
            <person name="Singh A."/>
            <person name="Wilkins M.J."/>
            <person name="Karaoz U."/>
            <person name="Brodie E.L."/>
            <person name="Williams K.H."/>
            <person name="Hubbard S.S."/>
            <person name="Banfield J.F."/>
        </authorList>
    </citation>
    <scope>NUCLEOTIDE SEQUENCE [LARGE SCALE GENOMIC DNA]</scope>
    <source>
        <strain evidence="3">RIFCSPLOWO2_12_FULL_64_10</strain>
    </source>
</reference>
<dbReference type="InterPro" id="IPR015943">
    <property type="entry name" value="WD40/YVTN_repeat-like_dom_sf"/>
</dbReference>
<dbReference type="Proteomes" id="UP000178606">
    <property type="component" value="Unassembled WGS sequence"/>
</dbReference>
<dbReference type="Gene3D" id="2.130.10.10">
    <property type="entry name" value="YVTN repeat-like/Quinoprotein amine dehydrogenase"/>
    <property type="match status" value="1"/>
</dbReference>
<proteinExistence type="predicted"/>
<dbReference type="SUPFAM" id="SSF110296">
    <property type="entry name" value="Oligoxyloglucan reducing end-specific cellobiohydrolase"/>
    <property type="match status" value="1"/>
</dbReference>
<evidence type="ECO:0000313" key="3">
    <source>
        <dbReference type="Proteomes" id="UP000178606"/>
    </source>
</evidence>
<dbReference type="InterPro" id="IPR005625">
    <property type="entry name" value="PepSY-ass_TM"/>
</dbReference>
<keyword evidence="1" id="KW-0812">Transmembrane</keyword>
<feature type="transmembrane region" description="Helical" evidence="1">
    <location>
        <begin position="40"/>
        <end position="62"/>
    </location>
</feature>
<gene>
    <name evidence="2" type="ORF">A3F84_03440</name>
</gene>
<evidence type="ECO:0000313" key="2">
    <source>
        <dbReference type="EMBL" id="OGG46810.1"/>
    </source>
</evidence>
<sequence length="253" mass="27784">MPTFLLPVQQIRQAPPGAEPVFIDEDLQPKRRPKGLIRRLHRWAGALAALFVVALATTGLLLNHPSLLGAPPPRTTALAVDPQNPAHLLKGTPSGLFASEDGGETWEEVPVDAEEVSDVAFSHDRPGRVYALFKQFGLIRSDDGGRVWEPVSLPFTPAQQGIALLRASPGPGDAVTLITSVGVFYRPAPGKPWSWKERRSEDLRTVIHQIHTGYFFSRHAVYLSDFAACALVFLTVTGFLLWGRKNGRAKNRE</sequence>
<keyword evidence="1" id="KW-1133">Transmembrane helix</keyword>
<dbReference type="CDD" id="cd15482">
    <property type="entry name" value="Sialidase_non-viral"/>
    <property type="match status" value="1"/>
</dbReference>
<comment type="caution">
    <text evidence="2">The sequence shown here is derived from an EMBL/GenBank/DDBJ whole genome shotgun (WGS) entry which is preliminary data.</text>
</comment>
<evidence type="ECO:0000256" key="1">
    <source>
        <dbReference type="SAM" id="Phobius"/>
    </source>
</evidence>